<gene>
    <name evidence="9" type="ORF">HH215_09445</name>
</gene>
<keyword evidence="3" id="KW-0813">Transport</keyword>
<feature type="region of interest" description="Disordered" evidence="7">
    <location>
        <begin position="100"/>
        <end position="119"/>
    </location>
</feature>
<keyword evidence="5" id="KW-0653">Protein transport</keyword>
<evidence type="ECO:0000256" key="3">
    <source>
        <dbReference type="ARBA" id="ARBA00022448"/>
    </source>
</evidence>
<evidence type="ECO:0000313" key="9">
    <source>
        <dbReference type="EMBL" id="QJD83381.1"/>
    </source>
</evidence>
<protein>
    <submittedName>
        <fullName evidence="9">Flagellar assembly protein FliH</fullName>
    </submittedName>
</protein>
<organism evidence="9 10">
    <name type="scientific">Cohnella herbarum</name>
    <dbReference type="NCBI Taxonomy" id="2728023"/>
    <lineage>
        <taxon>Bacteria</taxon>
        <taxon>Bacillati</taxon>
        <taxon>Bacillota</taxon>
        <taxon>Bacilli</taxon>
        <taxon>Bacillales</taxon>
        <taxon>Paenibacillaceae</taxon>
        <taxon>Cohnella</taxon>
    </lineage>
</organism>
<evidence type="ECO:0000259" key="8">
    <source>
        <dbReference type="Pfam" id="PF02108"/>
    </source>
</evidence>
<accession>A0A7Z2VHM3</accession>
<keyword evidence="4" id="KW-1005">Bacterial flagellum biogenesis</keyword>
<keyword evidence="9" id="KW-0282">Flagellum</keyword>
<dbReference type="KEGG" id="cheb:HH215_09445"/>
<feature type="compositionally biased region" description="Basic and acidic residues" evidence="7">
    <location>
        <begin position="100"/>
        <end position="112"/>
    </location>
</feature>
<evidence type="ECO:0000313" key="10">
    <source>
        <dbReference type="Proteomes" id="UP000502248"/>
    </source>
</evidence>
<evidence type="ECO:0000256" key="7">
    <source>
        <dbReference type="SAM" id="MobiDB-lite"/>
    </source>
</evidence>
<dbReference type="GO" id="GO:0015031">
    <property type="term" value="P:protein transport"/>
    <property type="evidence" value="ECO:0007669"/>
    <property type="project" value="UniProtKB-KW"/>
</dbReference>
<dbReference type="InterPro" id="IPR018035">
    <property type="entry name" value="Flagellar_FliH/T3SS_HrpE"/>
</dbReference>
<evidence type="ECO:0000256" key="5">
    <source>
        <dbReference type="ARBA" id="ARBA00022927"/>
    </source>
</evidence>
<keyword evidence="9" id="KW-0966">Cell projection</keyword>
<proteinExistence type="inferred from homology"/>
<feature type="domain" description="Flagellar assembly protein FliH/Type III secretion system HrpE" evidence="8">
    <location>
        <begin position="152"/>
        <end position="258"/>
    </location>
</feature>
<evidence type="ECO:0000256" key="4">
    <source>
        <dbReference type="ARBA" id="ARBA00022795"/>
    </source>
</evidence>
<evidence type="ECO:0000256" key="1">
    <source>
        <dbReference type="ARBA" id="ARBA00003041"/>
    </source>
</evidence>
<dbReference type="Proteomes" id="UP000502248">
    <property type="component" value="Chromosome"/>
</dbReference>
<dbReference type="EMBL" id="CP051680">
    <property type="protein sequence ID" value="QJD83381.1"/>
    <property type="molecule type" value="Genomic_DNA"/>
</dbReference>
<reference evidence="9 10" key="1">
    <citation type="submission" date="2020-04" db="EMBL/GenBank/DDBJ databases">
        <title>Genome sequencing of novel species.</title>
        <authorList>
            <person name="Heo J."/>
            <person name="Kim S.-J."/>
            <person name="Kim J.-S."/>
            <person name="Hong S.-B."/>
            <person name="Kwon S.-W."/>
        </authorList>
    </citation>
    <scope>NUCLEOTIDE SEQUENCE [LARGE SCALE GENOMIC DNA]</scope>
    <source>
        <strain evidence="9 10">MFER-1</strain>
    </source>
</reference>
<dbReference type="RefSeq" id="WP_169279676.1">
    <property type="nucleotide sequence ID" value="NZ_CP051680.1"/>
</dbReference>
<keyword evidence="6" id="KW-1006">Bacterial flagellum protein export</keyword>
<evidence type="ECO:0000256" key="6">
    <source>
        <dbReference type="ARBA" id="ARBA00023225"/>
    </source>
</evidence>
<dbReference type="PANTHER" id="PTHR34982:SF1">
    <property type="entry name" value="FLAGELLAR ASSEMBLY PROTEIN FLIH"/>
    <property type="match status" value="1"/>
</dbReference>
<comment type="function">
    <text evidence="1">Needed for flagellar regrowth and assembly.</text>
</comment>
<dbReference type="GO" id="GO:0044781">
    <property type="term" value="P:bacterial-type flagellum organization"/>
    <property type="evidence" value="ECO:0007669"/>
    <property type="project" value="UniProtKB-KW"/>
</dbReference>
<keyword evidence="9" id="KW-0969">Cilium</keyword>
<name>A0A7Z2VHM3_9BACL</name>
<dbReference type="InterPro" id="IPR051472">
    <property type="entry name" value="T3SS_Stator/FliH"/>
</dbReference>
<evidence type="ECO:0000256" key="2">
    <source>
        <dbReference type="ARBA" id="ARBA00006602"/>
    </source>
</evidence>
<sequence>MSNLIKSSHVVSLEDLKRLELIRRSAPIPQNISEFGVDNEGNQAIDVETQSLKDRIIADAEQTARQILEQAKADAAEVRVNAEQEIEEWWRLRREEDAQHREESNRQGHDEGYSAGSAQAEEDLGRLWESRLQEAQSTVEQAYIAKEAIIMEGESFLVELSCSIAEKILDRKLAKSPEMAMKLFEKALSRRREQGVIVLCVAPSQFAYMQAAKDELIVSLDAQAELQIVPDSSVKDGGCIIRSAFGSIDARIDTQLEAIREQLLKLAAHRGEEGDRNAAP</sequence>
<dbReference type="AlphaFoldDB" id="A0A7Z2VHM3"/>
<dbReference type="PANTHER" id="PTHR34982">
    <property type="entry name" value="YOP PROTEINS TRANSLOCATION PROTEIN L"/>
    <property type="match status" value="1"/>
</dbReference>
<keyword evidence="10" id="KW-1185">Reference proteome</keyword>
<dbReference type="GO" id="GO:0005829">
    <property type="term" value="C:cytosol"/>
    <property type="evidence" value="ECO:0007669"/>
    <property type="project" value="TreeGrafter"/>
</dbReference>
<dbReference type="Pfam" id="PF02108">
    <property type="entry name" value="FliH"/>
    <property type="match status" value="1"/>
</dbReference>
<comment type="similarity">
    <text evidence="2">Belongs to the FliH family.</text>
</comment>